<reference evidence="1 2" key="1">
    <citation type="journal article" date="2013" name="Genome Biol. Evol.">
        <title>Genomic Diversity of "Deep Ecotype" Alteromonas macleodii Isolates: Evidence for Pan-Mediterranean Clonal Frames.</title>
        <authorList>
            <person name="Lopez-Perez M."/>
            <person name="Gonzaga A."/>
            <person name="Rodriguez-Valera F."/>
        </authorList>
    </citation>
    <scope>NUCLEOTIDE SEQUENCE [LARGE SCALE GENOMIC DNA]</scope>
    <source>
        <strain evidence="2">'English Channel 615'</strain>
        <plasmid evidence="2">Plasmid</plasmid>
    </source>
</reference>
<dbReference type="AlphaFoldDB" id="S5ASP1"/>
<sequence length="120" mass="13856">MNDNNEPWKQYSRKLLVRFLNEFQSNLKTNENVINIANSMSDLPYEKAMDLLYSRCRDKETVEALRGRFRSYAYKKRKRLVSISISIDVKNKLDDIGSKAGTSSASDTINYLIQQAALEP</sequence>
<organism evidence="1 2">
    <name type="scientific">Alteromonas mediterranea 615</name>
    <dbReference type="NCBI Taxonomy" id="1300253"/>
    <lineage>
        <taxon>Bacteria</taxon>
        <taxon>Pseudomonadati</taxon>
        <taxon>Pseudomonadota</taxon>
        <taxon>Gammaproteobacteria</taxon>
        <taxon>Alteromonadales</taxon>
        <taxon>Alteromonadaceae</taxon>
        <taxon>Alteromonas/Salinimonas group</taxon>
        <taxon>Alteromonas</taxon>
    </lineage>
</organism>
<dbReference type="HOGENOM" id="CLU_2044754_0_0_6"/>
<evidence type="ECO:0000313" key="2">
    <source>
        <dbReference type="Proteomes" id="UP000014909"/>
    </source>
</evidence>
<dbReference type="KEGG" id="amh:I633_22301"/>
<gene>
    <name evidence="1" type="ORF">I633_22301</name>
</gene>
<dbReference type="BioCyc" id="AMAC1300253:G12YX-3530-MONOMER"/>
<dbReference type="Proteomes" id="UP000014909">
    <property type="component" value="Plasmid unnamed"/>
</dbReference>
<evidence type="ECO:0000313" key="1">
    <source>
        <dbReference type="EMBL" id="AGP79883.1"/>
    </source>
</evidence>
<proteinExistence type="predicted"/>
<dbReference type="PATRIC" id="fig|1300253.3.peg.4650"/>
<dbReference type="EMBL" id="CP004847">
    <property type="protein sequence ID" value="AGP79883.1"/>
    <property type="molecule type" value="Genomic_DNA"/>
</dbReference>
<protein>
    <submittedName>
        <fullName evidence="1">Uncharacterized protein</fullName>
    </submittedName>
</protein>
<geneLocation type="plasmid" evidence="1">
    <name>unnamed</name>
</geneLocation>
<name>S5ASP1_9ALTE</name>
<keyword evidence="1" id="KW-0614">Plasmid</keyword>
<accession>S5ASP1</accession>